<proteinExistence type="predicted"/>
<dbReference type="EMBL" id="VFOV01000001">
    <property type="protein sequence ID" value="TQL70383.1"/>
    <property type="molecule type" value="Genomic_DNA"/>
</dbReference>
<comment type="caution">
    <text evidence="2">The sequence shown here is derived from an EMBL/GenBank/DDBJ whole genome shotgun (WGS) entry which is preliminary data.</text>
</comment>
<protein>
    <submittedName>
        <fullName evidence="2">Uncharacterized protein</fullName>
    </submittedName>
</protein>
<sequence length="322" mass="33875">MVPSCHRFRARGGGVDLARGAAAATGHQDVRGGRRSTGARCGGAFHANGCGRSSCAASHEMHALSCWAGSATREGRQAMGRGSPLESARALKTALGAWSLASLLLSVVLVGVDYFVTDKFWSLALSSLASAGFSIVGALLITELILKPLYVRDVLQTANLSSEVHHAGIKGVRGLSEVDWRQACVGELPISVAVGNEHLLRGGPWPAILEASRAKKRTVKIHVLDGPSAEPLAQSLESQWRSNGCKEKGSEIVVVPHDRITQGLILQCGEWIVASLADDPGNDTPLFIVFSSDSRESVVTSLKRGIDRLDESDSVPLAGAGA</sequence>
<evidence type="ECO:0000256" key="1">
    <source>
        <dbReference type="SAM" id="Phobius"/>
    </source>
</evidence>
<feature type="transmembrane region" description="Helical" evidence="1">
    <location>
        <begin position="123"/>
        <end position="146"/>
    </location>
</feature>
<organism evidence="2 3">
    <name type="scientific">Nocardioides albertanoniae</name>
    <dbReference type="NCBI Taxonomy" id="1175486"/>
    <lineage>
        <taxon>Bacteria</taxon>
        <taxon>Bacillati</taxon>
        <taxon>Actinomycetota</taxon>
        <taxon>Actinomycetes</taxon>
        <taxon>Propionibacteriales</taxon>
        <taxon>Nocardioidaceae</taxon>
        <taxon>Nocardioides</taxon>
    </lineage>
</organism>
<keyword evidence="1" id="KW-1133">Transmembrane helix</keyword>
<name>A0A543ACS4_9ACTN</name>
<keyword evidence="1" id="KW-0812">Transmembrane</keyword>
<dbReference type="AlphaFoldDB" id="A0A543ACS4"/>
<gene>
    <name evidence="2" type="ORF">FB381_4313</name>
</gene>
<feature type="transmembrane region" description="Helical" evidence="1">
    <location>
        <begin position="95"/>
        <end position="117"/>
    </location>
</feature>
<accession>A0A543ACS4</accession>
<reference evidence="2 3" key="1">
    <citation type="submission" date="2019-06" db="EMBL/GenBank/DDBJ databases">
        <title>Sequencing the genomes of 1000 actinobacteria strains.</title>
        <authorList>
            <person name="Klenk H.-P."/>
        </authorList>
    </citation>
    <scope>NUCLEOTIDE SEQUENCE [LARGE SCALE GENOMIC DNA]</scope>
    <source>
        <strain evidence="2 3">DSM 25218</strain>
    </source>
</reference>
<keyword evidence="3" id="KW-1185">Reference proteome</keyword>
<dbReference type="Proteomes" id="UP000320209">
    <property type="component" value="Unassembled WGS sequence"/>
</dbReference>
<keyword evidence="1" id="KW-0472">Membrane</keyword>
<evidence type="ECO:0000313" key="3">
    <source>
        <dbReference type="Proteomes" id="UP000320209"/>
    </source>
</evidence>
<evidence type="ECO:0000313" key="2">
    <source>
        <dbReference type="EMBL" id="TQL70383.1"/>
    </source>
</evidence>